<reference evidence="2" key="1">
    <citation type="submission" date="2020-10" db="EMBL/GenBank/DDBJ databases">
        <authorList>
            <person name="Sedaghatjoo S."/>
        </authorList>
    </citation>
    <scope>NUCLEOTIDE SEQUENCE</scope>
    <source>
        <strain evidence="2">AZH3</strain>
    </source>
</reference>
<gene>
    <name evidence="2" type="ORF">JKIAZH3_G3522</name>
</gene>
<accession>A0ABN7J014</accession>
<feature type="region of interest" description="Disordered" evidence="1">
    <location>
        <begin position="1"/>
        <end position="199"/>
    </location>
</feature>
<keyword evidence="3" id="KW-1185">Reference proteome</keyword>
<sequence>MSSFYPADFAHSAPGSASGSTNSAYPPRAGAQEGSRPYTMASYLGPSGGGGEGPAGAGSGNTSGPSSSSYHGSGSEYVSGGPSYQSAAGPGNGSSAAVLAGYRPATSHETFSGANYSYPSSRSSFSAYGSAPVTGTYGSSGVPSSSSTAAPYHHGGYPHPAGYGAPAGPGGSGPSGIPSEGYPSYPPQTSNTSSDPSAT</sequence>
<feature type="compositionally biased region" description="Low complexity" evidence="1">
    <location>
        <begin position="62"/>
        <end position="97"/>
    </location>
</feature>
<dbReference type="EMBL" id="CAJHJG010004602">
    <property type="protein sequence ID" value="CAD6942307.1"/>
    <property type="molecule type" value="Genomic_DNA"/>
</dbReference>
<evidence type="ECO:0000256" key="1">
    <source>
        <dbReference type="SAM" id="MobiDB-lite"/>
    </source>
</evidence>
<comment type="caution">
    <text evidence="2">The sequence shown here is derived from an EMBL/GenBank/DDBJ whole genome shotgun (WGS) entry which is preliminary data.</text>
</comment>
<feature type="compositionally biased region" description="Low complexity" evidence="1">
    <location>
        <begin position="112"/>
        <end position="164"/>
    </location>
</feature>
<feature type="compositionally biased region" description="Gly residues" evidence="1">
    <location>
        <begin position="46"/>
        <end position="61"/>
    </location>
</feature>
<feature type="compositionally biased region" description="Polar residues" evidence="1">
    <location>
        <begin position="188"/>
        <end position="199"/>
    </location>
</feature>
<name>A0ABN7J014_9BASI</name>
<evidence type="ECO:0000313" key="2">
    <source>
        <dbReference type="EMBL" id="CAD6942307.1"/>
    </source>
</evidence>
<protein>
    <submittedName>
        <fullName evidence="2">Uncharacterized protein</fullName>
    </submittedName>
</protein>
<feature type="compositionally biased region" description="Gly residues" evidence="1">
    <location>
        <begin position="165"/>
        <end position="174"/>
    </location>
</feature>
<feature type="compositionally biased region" description="Polar residues" evidence="1">
    <location>
        <begin position="15"/>
        <end position="24"/>
    </location>
</feature>
<proteinExistence type="predicted"/>
<organism evidence="2 3">
    <name type="scientific">Tilletia caries</name>
    <name type="common">wheat bunt fungus</name>
    <dbReference type="NCBI Taxonomy" id="13290"/>
    <lineage>
        <taxon>Eukaryota</taxon>
        <taxon>Fungi</taxon>
        <taxon>Dikarya</taxon>
        <taxon>Basidiomycota</taxon>
        <taxon>Ustilaginomycotina</taxon>
        <taxon>Exobasidiomycetes</taxon>
        <taxon>Tilletiales</taxon>
        <taxon>Tilletiaceae</taxon>
        <taxon>Tilletia</taxon>
    </lineage>
</organism>
<evidence type="ECO:0000313" key="3">
    <source>
        <dbReference type="Proteomes" id="UP000836402"/>
    </source>
</evidence>
<dbReference type="Proteomes" id="UP000836402">
    <property type="component" value="Unassembled WGS sequence"/>
</dbReference>